<evidence type="ECO:0000313" key="2">
    <source>
        <dbReference type="EMBL" id="VFQ64759.1"/>
    </source>
</evidence>
<evidence type="ECO:0000256" key="1">
    <source>
        <dbReference type="SAM" id="SignalP"/>
    </source>
</evidence>
<protein>
    <recommendedName>
        <fullName evidence="4">Secreted protein</fullName>
    </recommendedName>
</protein>
<organism evidence="2 3">
    <name type="scientific">Cuscuta campestris</name>
    <dbReference type="NCBI Taxonomy" id="132261"/>
    <lineage>
        <taxon>Eukaryota</taxon>
        <taxon>Viridiplantae</taxon>
        <taxon>Streptophyta</taxon>
        <taxon>Embryophyta</taxon>
        <taxon>Tracheophyta</taxon>
        <taxon>Spermatophyta</taxon>
        <taxon>Magnoliopsida</taxon>
        <taxon>eudicotyledons</taxon>
        <taxon>Gunneridae</taxon>
        <taxon>Pentapetalae</taxon>
        <taxon>asterids</taxon>
        <taxon>lamiids</taxon>
        <taxon>Solanales</taxon>
        <taxon>Convolvulaceae</taxon>
        <taxon>Cuscuteae</taxon>
        <taxon>Cuscuta</taxon>
        <taxon>Cuscuta subgen. Grammica</taxon>
        <taxon>Cuscuta sect. Cleistogrammica</taxon>
    </lineage>
</organism>
<proteinExistence type="predicted"/>
<feature type="signal peptide" evidence="1">
    <location>
        <begin position="1"/>
        <end position="36"/>
    </location>
</feature>
<sequence>MLRPADAATKICCHPRHCRHLCAFVARWLFFGPAAAKAVGHHAGKNQTPIEANHRRRRSKSLTLLQRSVVIPATLLRANIRSHRS</sequence>
<dbReference type="AlphaFoldDB" id="A0A484KNM3"/>
<evidence type="ECO:0000313" key="3">
    <source>
        <dbReference type="Proteomes" id="UP000595140"/>
    </source>
</evidence>
<dbReference type="EMBL" id="OOIL02000426">
    <property type="protein sequence ID" value="VFQ64759.1"/>
    <property type="molecule type" value="Genomic_DNA"/>
</dbReference>
<accession>A0A484KNM3</accession>
<gene>
    <name evidence="2" type="ORF">CCAM_LOCUS6535</name>
</gene>
<feature type="chain" id="PRO_5019726842" description="Secreted protein" evidence="1">
    <location>
        <begin position="37"/>
        <end position="85"/>
    </location>
</feature>
<name>A0A484KNM3_9ASTE</name>
<keyword evidence="3" id="KW-1185">Reference proteome</keyword>
<reference evidence="2 3" key="1">
    <citation type="submission" date="2018-04" db="EMBL/GenBank/DDBJ databases">
        <authorList>
            <person name="Vogel A."/>
        </authorList>
    </citation>
    <scope>NUCLEOTIDE SEQUENCE [LARGE SCALE GENOMIC DNA]</scope>
</reference>
<evidence type="ECO:0008006" key="4">
    <source>
        <dbReference type="Google" id="ProtNLM"/>
    </source>
</evidence>
<dbReference type="Proteomes" id="UP000595140">
    <property type="component" value="Unassembled WGS sequence"/>
</dbReference>
<keyword evidence="1" id="KW-0732">Signal</keyword>